<comment type="caution">
    <text evidence="3">The sequence shown here is derived from an EMBL/GenBank/DDBJ whole genome shotgun (WGS) entry which is preliminary data.</text>
</comment>
<dbReference type="SUPFAM" id="SSF48317">
    <property type="entry name" value="Acid phosphatase/Vanadium-dependent haloperoxidase"/>
    <property type="match status" value="1"/>
</dbReference>
<feature type="transmembrane region" description="Helical" evidence="1">
    <location>
        <begin position="57"/>
        <end position="81"/>
    </location>
</feature>
<dbReference type="PANTHER" id="PTHR14969">
    <property type="entry name" value="SPHINGOSINE-1-PHOSPHATE PHOSPHOHYDROLASE"/>
    <property type="match status" value="1"/>
</dbReference>
<gene>
    <name evidence="3" type="ORF">JOD45_000117</name>
</gene>
<name>A0ABS2PVL7_9BACL</name>
<feature type="transmembrane region" description="Helical" evidence="1">
    <location>
        <begin position="153"/>
        <end position="172"/>
    </location>
</feature>
<dbReference type="EC" id="3.6.1.27" evidence="3"/>
<organism evidence="3 4">
    <name type="scientific">Scopulibacillus daqui</name>
    <dbReference type="NCBI Taxonomy" id="1469162"/>
    <lineage>
        <taxon>Bacteria</taxon>
        <taxon>Bacillati</taxon>
        <taxon>Bacillota</taxon>
        <taxon>Bacilli</taxon>
        <taxon>Bacillales</taxon>
        <taxon>Sporolactobacillaceae</taxon>
        <taxon>Scopulibacillus</taxon>
    </lineage>
</organism>
<evidence type="ECO:0000313" key="4">
    <source>
        <dbReference type="Proteomes" id="UP000808914"/>
    </source>
</evidence>
<dbReference type="CDD" id="cd03392">
    <property type="entry name" value="PAP2_like_2"/>
    <property type="match status" value="1"/>
</dbReference>
<accession>A0ABS2PVL7</accession>
<proteinExistence type="predicted"/>
<reference evidence="3 4" key="1">
    <citation type="submission" date="2021-01" db="EMBL/GenBank/DDBJ databases">
        <title>Genomic Encyclopedia of Type Strains, Phase IV (KMG-IV): sequencing the most valuable type-strain genomes for metagenomic binning, comparative biology and taxonomic classification.</title>
        <authorList>
            <person name="Goeker M."/>
        </authorList>
    </citation>
    <scope>NUCLEOTIDE SEQUENCE [LARGE SCALE GENOMIC DNA]</scope>
    <source>
        <strain evidence="3 4">DSM 28236</strain>
    </source>
</reference>
<feature type="transmembrane region" description="Helical" evidence="1">
    <location>
        <begin position="12"/>
        <end position="33"/>
    </location>
</feature>
<dbReference type="GO" id="GO:0050380">
    <property type="term" value="F:undecaprenyl-diphosphatase activity"/>
    <property type="evidence" value="ECO:0007669"/>
    <property type="project" value="UniProtKB-EC"/>
</dbReference>
<dbReference type="SMART" id="SM00014">
    <property type="entry name" value="acidPPc"/>
    <property type="match status" value="1"/>
</dbReference>
<dbReference type="InterPro" id="IPR036938">
    <property type="entry name" value="PAP2/HPO_sf"/>
</dbReference>
<evidence type="ECO:0000313" key="3">
    <source>
        <dbReference type="EMBL" id="MBM7643926.1"/>
    </source>
</evidence>
<feature type="transmembrane region" description="Helical" evidence="1">
    <location>
        <begin position="128"/>
        <end position="146"/>
    </location>
</feature>
<dbReference type="PANTHER" id="PTHR14969:SF13">
    <property type="entry name" value="AT30094P"/>
    <property type="match status" value="1"/>
</dbReference>
<keyword evidence="1" id="KW-1133">Transmembrane helix</keyword>
<evidence type="ECO:0000256" key="1">
    <source>
        <dbReference type="SAM" id="Phobius"/>
    </source>
</evidence>
<keyword evidence="4" id="KW-1185">Reference proteome</keyword>
<feature type="transmembrane region" description="Helical" evidence="1">
    <location>
        <begin position="184"/>
        <end position="202"/>
    </location>
</feature>
<protein>
    <submittedName>
        <fullName evidence="3">Undecaprenyl-diphosphatase</fullName>
        <ecNumber evidence="3">3.6.1.27</ecNumber>
    </submittedName>
</protein>
<keyword evidence="1" id="KW-0472">Membrane</keyword>
<feature type="transmembrane region" description="Helical" evidence="1">
    <location>
        <begin position="88"/>
        <end position="108"/>
    </location>
</feature>
<dbReference type="EMBL" id="JAFBER010000001">
    <property type="protein sequence ID" value="MBM7643926.1"/>
    <property type="molecule type" value="Genomic_DNA"/>
</dbReference>
<sequence>MNTADMRKSIISCLCLVIVFCVLGYLTTVSWFIDFDKQLLNLLNGVRFPAVIDFFKFMTLMGSTKVIFPVVVIAIIFLLFLRRSVSAVAVLFGFFGVRLLNIVLKGVFMRERPSGHHYVEASGYSFPSGHTMNAIGVYGIIAYVLYRILKNQTLKWAAAVIFMLLILLIGLSRPILGVHYFSDIAAGYTAGGIWLIMMTMIVKKYEKERAIEH</sequence>
<dbReference type="Proteomes" id="UP000808914">
    <property type="component" value="Unassembled WGS sequence"/>
</dbReference>
<dbReference type="RefSeq" id="WP_205001866.1">
    <property type="nucleotide sequence ID" value="NZ_JAFBER010000001.1"/>
</dbReference>
<keyword evidence="1" id="KW-0812">Transmembrane</keyword>
<dbReference type="Gene3D" id="1.20.144.10">
    <property type="entry name" value="Phosphatidic acid phosphatase type 2/haloperoxidase"/>
    <property type="match status" value="2"/>
</dbReference>
<evidence type="ECO:0000259" key="2">
    <source>
        <dbReference type="SMART" id="SM00014"/>
    </source>
</evidence>
<dbReference type="Pfam" id="PF01569">
    <property type="entry name" value="PAP2"/>
    <property type="match status" value="1"/>
</dbReference>
<keyword evidence="3" id="KW-0378">Hydrolase</keyword>
<feature type="domain" description="Phosphatidic acid phosphatase type 2/haloperoxidase" evidence="2">
    <location>
        <begin position="87"/>
        <end position="199"/>
    </location>
</feature>
<dbReference type="InterPro" id="IPR000326">
    <property type="entry name" value="PAP2/HPO"/>
</dbReference>